<accession>A0A379AMT4</accession>
<gene>
    <name evidence="1" type="ORF">NCTC9381_04893</name>
</gene>
<name>A0A379AMT4_ENTAG</name>
<proteinExistence type="predicted"/>
<keyword evidence="2" id="KW-1185">Reference proteome</keyword>
<dbReference type="AlphaFoldDB" id="A0A379AMT4"/>
<protein>
    <submittedName>
        <fullName evidence="1">Uncharacterized protein</fullName>
    </submittedName>
</protein>
<dbReference type="EMBL" id="UGSO01000001">
    <property type="protein sequence ID" value="SUB18919.1"/>
    <property type="molecule type" value="Genomic_DNA"/>
</dbReference>
<dbReference type="Proteomes" id="UP000254640">
    <property type="component" value="Unassembled WGS sequence"/>
</dbReference>
<evidence type="ECO:0000313" key="1">
    <source>
        <dbReference type="EMBL" id="SUB18919.1"/>
    </source>
</evidence>
<reference evidence="1 2" key="1">
    <citation type="submission" date="2018-06" db="EMBL/GenBank/DDBJ databases">
        <authorList>
            <consortium name="Pathogen Informatics"/>
            <person name="Doyle S."/>
        </authorList>
    </citation>
    <scope>NUCLEOTIDE SEQUENCE [LARGE SCALE GENOMIC DNA]</scope>
    <source>
        <strain evidence="1 2">NCTC9381</strain>
    </source>
</reference>
<sequence length="163" mass="17903">MVVAGRQTPRIKKARKAGFFCTLWPTESERNIVVEIHWWFVVVAGRRALWLRLRTGLRATTELVIVALRLLRLTPAIVVATALRATTGWSACTGITALLTATQHLHGTTNVNHDFGGVTLLATLILPFTGAQLAFDIDLRSFFSGIHPRLQPVCQTAPHGATQ</sequence>
<organism evidence="1 2">
    <name type="scientific">Enterobacter agglomerans</name>
    <name type="common">Erwinia herbicola</name>
    <name type="synonym">Pantoea agglomerans</name>
    <dbReference type="NCBI Taxonomy" id="549"/>
    <lineage>
        <taxon>Bacteria</taxon>
        <taxon>Pseudomonadati</taxon>
        <taxon>Pseudomonadota</taxon>
        <taxon>Gammaproteobacteria</taxon>
        <taxon>Enterobacterales</taxon>
        <taxon>Erwiniaceae</taxon>
        <taxon>Pantoea</taxon>
        <taxon>Pantoea agglomerans group</taxon>
    </lineage>
</organism>
<evidence type="ECO:0000313" key="2">
    <source>
        <dbReference type="Proteomes" id="UP000254640"/>
    </source>
</evidence>